<dbReference type="PRINTS" id="PR00704">
    <property type="entry name" value="CALPAIN"/>
</dbReference>
<proteinExistence type="inferred from homology"/>
<organism evidence="5 6">
    <name type="scientific">Durusdinium trenchii</name>
    <dbReference type="NCBI Taxonomy" id="1381693"/>
    <lineage>
        <taxon>Eukaryota</taxon>
        <taxon>Sar</taxon>
        <taxon>Alveolata</taxon>
        <taxon>Dinophyceae</taxon>
        <taxon>Suessiales</taxon>
        <taxon>Symbiodiniaceae</taxon>
        <taxon>Durusdinium</taxon>
    </lineage>
</organism>
<dbReference type="InterPro" id="IPR001300">
    <property type="entry name" value="Peptidase_C2_calpain_cat"/>
</dbReference>
<dbReference type="CDD" id="cd00044">
    <property type="entry name" value="CysPc"/>
    <property type="match status" value="1"/>
</dbReference>
<feature type="region of interest" description="Disordered" evidence="3">
    <location>
        <begin position="39"/>
        <end position="70"/>
    </location>
</feature>
<name>A0ABP0JAX4_9DINO</name>
<keyword evidence="2" id="KW-0788">Thiol protease</keyword>
<dbReference type="PANTHER" id="PTHR10183">
    <property type="entry name" value="CALPAIN"/>
    <property type="match status" value="1"/>
</dbReference>
<evidence type="ECO:0000256" key="3">
    <source>
        <dbReference type="SAM" id="MobiDB-lite"/>
    </source>
</evidence>
<dbReference type="Gene3D" id="3.90.70.10">
    <property type="entry name" value="Cysteine proteinases"/>
    <property type="match status" value="1"/>
</dbReference>
<keyword evidence="6" id="KW-1185">Reference proteome</keyword>
<evidence type="ECO:0000313" key="5">
    <source>
        <dbReference type="EMBL" id="CAK9011466.1"/>
    </source>
</evidence>
<dbReference type="SUPFAM" id="SSF54001">
    <property type="entry name" value="Cysteine proteinases"/>
    <property type="match status" value="1"/>
</dbReference>
<sequence>MESAEQLLSKAAGAVRGIVNAAEGGFQLLAQVVEEAIDSPGYPAQTPPSPASLDLRTVPPKPNEPNIPVKRIEPNDRLKSIEPNQMPTPDCESLVIRALPRPSDAQLSEGDKVHVWSKSRGTWTEDGEVVEISKVDVQILGETITKGSVYVLFDEGSKAKWVRPSDINVLLKKPGWSPQAGSATPPGYAGYNLPQDCDHNPGDRLSELRALQSAHGGKQFHDESFPPKLRGRVTRWCRPSEIGAHDGRVLWRSEDWQLLRGQPRADDVQQGELGDCWFLSSLAAMAEFQEGRLVQRLLPEQKSLSPAGVYLVRLWLGGSWRDIIVDDRLPCIGNGLSTYYQLAYCSTRRCQLWASIIEKGFAKACGSYEAIAGGQPEEALSILTGWPCETIQFDSEDFDPGILWATMSTSREAKFLMTVSTSCGRSHSEQDVRAAGLVPNHAYSLIDVLDIEDASGCRMQLLKIRNPHGEAKWRGNWSERSQLWTPELRQRVGCAKAIEDHMFFMSYNDFLNWFECCTICKVHSDGWHKVRMPTPLPGNGIAPTQGWRLTVAEMTECCLTLAQPQDRARSGPVFLPLNLGKIAGAGFVLVCVDEAQQKSLTTVTVGHPRCRAIVSADCWLKPGLSYFLLPLSLLDGPEIPAVFSCFSRKTVQIQEHSFSDSAVVAGWAAFIKSSAKEPDNFHGARVYIAKSHGGMVACMAENHGRGFFQVELAFQQLENQLSFSRGTGNTTDWLAPGEAQILQVVIPAGSGGWRSSQRYQMQFTRPHQALHSPDLAFACSELHRPFEMARVQKPQKGKGVAKWFPF</sequence>
<feature type="active site" evidence="2">
    <location>
        <position position="441"/>
    </location>
</feature>
<dbReference type="PANTHER" id="PTHR10183:SF382">
    <property type="entry name" value="CALPAIN-15"/>
    <property type="match status" value="1"/>
</dbReference>
<feature type="active site" evidence="2">
    <location>
        <position position="466"/>
    </location>
</feature>
<dbReference type="InterPro" id="IPR038765">
    <property type="entry name" value="Papain-like_cys_pep_sf"/>
</dbReference>
<gene>
    <name evidence="5" type="ORF">CCMP2556_LOCUS10474</name>
</gene>
<feature type="domain" description="Calpain catalytic" evidence="4">
    <location>
        <begin position="219"/>
        <end position="523"/>
    </location>
</feature>
<evidence type="ECO:0000313" key="6">
    <source>
        <dbReference type="Proteomes" id="UP001642484"/>
    </source>
</evidence>
<comment type="caution">
    <text evidence="5">The sequence shown here is derived from an EMBL/GenBank/DDBJ whole genome shotgun (WGS) entry which is preliminary data.</text>
</comment>
<keyword evidence="2" id="KW-0378">Hydrolase</keyword>
<reference evidence="5 6" key="1">
    <citation type="submission" date="2024-02" db="EMBL/GenBank/DDBJ databases">
        <authorList>
            <person name="Chen Y."/>
            <person name="Shah S."/>
            <person name="Dougan E. K."/>
            <person name="Thang M."/>
            <person name="Chan C."/>
        </authorList>
    </citation>
    <scope>NUCLEOTIDE SEQUENCE [LARGE SCALE GENOMIC DNA]</scope>
</reference>
<feature type="active site" evidence="2">
    <location>
        <position position="276"/>
    </location>
</feature>
<dbReference type="PROSITE" id="PS50203">
    <property type="entry name" value="CALPAIN_CAT"/>
    <property type="match status" value="1"/>
</dbReference>
<dbReference type="InterPro" id="IPR022684">
    <property type="entry name" value="Calpain_cysteine_protease"/>
</dbReference>
<dbReference type="Proteomes" id="UP001642484">
    <property type="component" value="Unassembled WGS sequence"/>
</dbReference>
<evidence type="ECO:0000259" key="4">
    <source>
        <dbReference type="PROSITE" id="PS50203"/>
    </source>
</evidence>
<dbReference type="EMBL" id="CAXAMN010004892">
    <property type="protein sequence ID" value="CAK9011466.1"/>
    <property type="molecule type" value="Genomic_DNA"/>
</dbReference>
<accession>A0ABP0JAX4</accession>
<dbReference type="Pfam" id="PF00648">
    <property type="entry name" value="Peptidase_C2"/>
    <property type="match status" value="1"/>
</dbReference>
<keyword evidence="2" id="KW-0645">Protease</keyword>
<evidence type="ECO:0000256" key="1">
    <source>
        <dbReference type="ARBA" id="ARBA00007623"/>
    </source>
</evidence>
<comment type="similarity">
    <text evidence="1">Belongs to the peptidase C2 family.</text>
</comment>
<dbReference type="PROSITE" id="PS00139">
    <property type="entry name" value="THIOL_PROTEASE_CYS"/>
    <property type="match status" value="1"/>
</dbReference>
<protein>
    <recommendedName>
        <fullName evidence="4">Calpain catalytic domain-containing protein</fullName>
    </recommendedName>
</protein>
<dbReference type="SMART" id="SM00230">
    <property type="entry name" value="CysPc"/>
    <property type="match status" value="1"/>
</dbReference>
<evidence type="ECO:0000256" key="2">
    <source>
        <dbReference type="PROSITE-ProRule" id="PRU00239"/>
    </source>
</evidence>
<dbReference type="InterPro" id="IPR000169">
    <property type="entry name" value="Pept_cys_AS"/>
</dbReference>